<comment type="catalytic activity">
    <reaction evidence="18">
        <text>tRNA(Phe) + L-phenylalanine + ATP = L-phenylalanyl-tRNA(Phe) + AMP + diphosphate + H(+)</text>
        <dbReference type="Rhea" id="RHEA:19413"/>
        <dbReference type="Rhea" id="RHEA-COMP:9668"/>
        <dbReference type="Rhea" id="RHEA-COMP:9699"/>
        <dbReference type="ChEBI" id="CHEBI:15378"/>
        <dbReference type="ChEBI" id="CHEBI:30616"/>
        <dbReference type="ChEBI" id="CHEBI:33019"/>
        <dbReference type="ChEBI" id="CHEBI:58095"/>
        <dbReference type="ChEBI" id="CHEBI:78442"/>
        <dbReference type="ChEBI" id="CHEBI:78531"/>
        <dbReference type="ChEBI" id="CHEBI:456215"/>
        <dbReference type="EC" id="6.1.1.20"/>
    </reaction>
</comment>
<dbReference type="GO" id="GO:0000287">
    <property type="term" value="F:magnesium ion binding"/>
    <property type="evidence" value="ECO:0007669"/>
    <property type="project" value="InterPro"/>
</dbReference>
<dbReference type="Proteomes" id="UP000178895">
    <property type="component" value="Unassembled WGS sequence"/>
</dbReference>
<dbReference type="GO" id="GO:0009328">
    <property type="term" value="C:phenylalanine-tRNA ligase complex"/>
    <property type="evidence" value="ECO:0007669"/>
    <property type="project" value="TreeGrafter"/>
</dbReference>
<evidence type="ECO:0000256" key="12">
    <source>
        <dbReference type="ARBA" id="ARBA00022840"/>
    </source>
</evidence>
<dbReference type="FunFam" id="3.50.40.10:FF:000001">
    <property type="entry name" value="Phenylalanine--tRNA ligase beta subunit"/>
    <property type="match status" value="1"/>
</dbReference>
<accession>A0A1F6NZA7</accession>
<dbReference type="Pfam" id="PF03483">
    <property type="entry name" value="B3_4"/>
    <property type="match status" value="1"/>
</dbReference>
<dbReference type="PROSITE" id="PS50886">
    <property type="entry name" value="TRBD"/>
    <property type="match status" value="1"/>
</dbReference>
<protein>
    <recommendedName>
        <fullName evidence="6">Phenylalanine--tRNA ligase beta subunit</fullName>
        <ecNumber evidence="5">6.1.1.20</ecNumber>
    </recommendedName>
    <alternativeName>
        <fullName evidence="17">Phenylalanyl-tRNA synthetase beta subunit</fullName>
    </alternativeName>
</protein>
<evidence type="ECO:0000256" key="2">
    <source>
        <dbReference type="ARBA" id="ARBA00004496"/>
    </source>
</evidence>
<evidence type="ECO:0000256" key="9">
    <source>
        <dbReference type="ARBA" id="ARBA00022598"/>
    </source>
</evidence>
<dbReference type="InterPro" id="IPR020825">
    <property type="entry name" value="Phe-tRNA_synthase-like_B3/B4"/>
</dbReference>
<dbReference type="Gene3D" id="3.30.56.10">
    <property type="match status" value="2"/>
</dbReference>
<evidence type="ECO:0000256" key="16">
    <source>
        <dbReference type="ARBA" id="ARBA00023146"/>
    </source>
</evidence>
<sequence length="804" mass="89541">AEEIGHDLTMKTVEVEKVKKLSVDLEKVVVGVIAKIEAHPNADSLKVCQVDAGNKYGKLQIVCGGSNLTENMKVALALVGAKVRWHGEGEPVELAKIKLRGVESSGMICGSDEIGLADMFPKKSEKEILDLSPSNIKAGVLLSVALGLDDTVFDIDNKSMTHRSDLWGHYGIARELSAYYNRKLKVLNPKKISSGAKIKLEVKVENSELCPRYLGLVVKNIKVRPSPDWMQKRLMAIGVRPINNVVDITNYVMHELGQPMHAFDARDLLNKLDKDGSKKIIVRRAKEGEKFRTLDEKDYILKSSDLVIADEKRAVALAGVKGGENSGIKDDTDVIIFESANFNAASIRKTSTRLGLRTDSSARFEKSLDPELAGLGLRRAVELLKKILPETEIASSVVDIYKKKIKANKIKLSEVEIAGKLGLKIPKPKVVQSLKALGFSVSSAGKDLAVVPPSWRAVKDVTTKEDVMEEIARLYGYEKVVSSLPVMALAVPKENKSRTCERMLKNCLSLEFGFCETYNYSFVSPEMITNTGDDKSKYIELDNPVAKDRPYIRRNLLLNLLQNAEANLNRIDKVRLFEIGKTYILEDAGQREEKNSKKVLPKQSVKLGMVLSEKNNNNPFFAMSEAIKNTLDKIGVSEIAFEENFEVAKLMHPVRTAKIKSGGRELGFVGEINPAVQEKLGIPYRTAVCEMEIAKILECVKEKTEYASLSQFPSIERDIAFVVDKKIKHDDIYSSIKNFNELIENCELFDVFEDKEKIGADKKSMAYHIVYRAGDKTLDAKTVDEINAKVLENLKNNFGADIRK</sequence>
<dbReference type="InterPro" id="IPR045060">
    <property type="entry name" value="Phe-tRNA-ligase_IIc_bsu"/>
</dbReference>
<keyword evidence="11" id="KW-0547">Nucleotide-binding</keyword>
<evidence type="ECO:0000259" key="22">
    <source>
        <dbReference type="PROSITE" id="PS51483"/>
    </source>
</evidence>
<dbReference type="PANTHER" id="PTHR10947:SF0">
    <property type="entry name" value="PHENYLALANINE--TRNA LIGASE BETA SUBUNIT"/>
    <property type="match status" value="1"/>
</dbReference>
<dbReference type="InterPro" id="IPR005121">
    <property type="entry name" value="Fdx_antiC-bd"/>
</dbReference>
<dbReference type="SMART" id="SM00896">
    <property type="entry name" value="FDX-ACB"/>
    <property type="match status" value="1"/>
</dbReference>
<dbReference type="GO" id="GO:0006432">
    <property type="term" value="P:phenylalanyl-tRNA aminoacylation"/>
    <property type="evidence" value="ECO:0007669"/>
    <property type="project" value="InterPro"/>
</dbReference>
<dbReference type="HAMAP" id="MF_00283">
    <property type="entry name" value="Phe_tRNA_synth_beta1"/>
    <property type="match status" value="1"/>
</dbReference>
<comment type="similarity">
    <text evidence="3">Belongs to the phenylalanyl-tRNA synthetase beta subunit family. Type 1 subfamily.</text>
</comment>
<dbReference type="PROSITE" id="PS51483">
    <property type="entry name" value="B5"/>
    <property type="match status" value="1"/>
</dbReference>
<gene>
    <name evidence="23" type="ORF">A2469_02355</name>
</gene>
<dbReference type="SUPFAM" id="SSF56037">
    <property type="entry name" value="PheT/TilS domain"/>
    <property type="match status" value="1"/>
</dbReference>
<keyword evidence="13" id="KW-0460">Magnesium</keyword>
<feature type="domain" description="FDX-ACB" evidence="21">
    <location>
        <begin position="710"/>
        <end position="803"/>
    </location>
</feature>
<dbReference type="CDD" id="cd02796">
    <property type="entry name" value="tRNA_bind_bactPheRS"/>
    <property type="match status" value="1"/>
</dbReference>
<evidence type="ECO:0000313" key="24">
    <source>
        <dbReference type="Proteomes" id="UP000178895"/>
    </source>
</evidence>
<dbReference type="InterPro" id="IPR005147">
    <property type="entry name" value="tRNA_synthase_B5-dom"/>
</dbReference>
<dbReference type="InterPro" id="IPR045864">
    <property type="entry name" value="aa-tRNA-synth_II/BPL/LPL"/>
</dbReference>
<evidence type="ECO:0000256" key="19">
    <source>
        <dbReference type="PROSITE-ProRule" id="PRU00209"/>
    </source>
</evidence>
<dbReference type="PROSITE" id="PS51447">
    <property type="entry name" value="FDX_ACB"/>
    <property type="match status" value="1"/>
</dbReference>
<evidence type="ECO:0000256" key="3">
    <source>
        <dbReference type="ARBA" id="ARBA00008653"/>
    </source>
</evidence>
<dbReference type="SUPFAM" id="SSF54991">
    <property type="entry name" value="Anticodon-binding domain of PheRS"/>
    <property type="match status" value="1"/>
</dbReference>
<dbReference type="Pfam" id="PF17759">
    <property type="entry name" value="tRNA_synthFbeta"/>
    <property type="match status" value="1"/>
</dbReference>
<dbReference type="InterPro" id="IPR004532">
    <property type="entry name" value="Phe-tRNA-ligase_IIc_bsu_bact"/>
</dbReference>
<proteinExistence type="inferred from homology"/>
<dbReference type="GO" id="GO:0004826">
    <property type="term" value="F:phenylalanine-tRNA ligase activity"/>
    <property type="evidence" value="ECO:0007669"/>
    <property type="project" value="UniProtKB-EC"/>
</dbReference>
<keyword evidence="9 23" id="KW-0436">Ligase</keyword>
<dbReference type="NCBIfam" id="TIGR00472">
    <property type="entry name" value="pheT_bact"/>
    <property type="match status" value="1"/>
</dbReference>
<keyword evidence="8 19" id="KW-0820">tRNA-binding</keyword>
<evidence type="ECO:0000313" key="23">
    <source>
        <dbReference type="EMBL" id="OGH89246.1"/>
    </source>
</evidence>
<dbReference type="SUPFAM" id="SSF46955">
    <property type="entry name" value="Putative DNA-binding domain"/>
    <property type="match status" value="1"/>
</dbReference>
<dbReference type="Gene3D" id="3.50.40.10">
    <property type="entry name" value="Phenylalanyl-trna Synthetase, Chain B, domain 3"/>
    <property type="match status" value="1"/>
</dbReference>
<dbReference type="InterPro" id="IPR005146">
    <property type="entry name" value="B3/B4_tRNA-bd"/>
</dbReference>
<dbReference type="EMBL" id="MFQY01000061">
    <property type="protein sequence ID" value="OGH89246.1"/>
    <property type="molecule type" value="Genomic_DNA"/>
</dbReference>
<comment type="cofactor">
    <cofactor evidence="1">
        <name>Mg(2+)</name>
        <dbReference type="ChEBI" id="CHEBI:18420"/>
    </cofactor>
</comment>
<dbReference type="PANTHER" id="PTHR10947">
    <property type="entry name" value="PHENYLALANYL-TRNA SYNTHETASE BETA CHAIN AND LEUCINE-RICH REPEAT-CONTAINING PROTEIN 47"/>
    <property type="match status" value="1"/>
</dbReference>
<evidence type="ECO:0000256" key="14">
    <source>
        <dbReference type="ARBA" id="ARBA00022884"/>
    </source>
</evidence>
<keyword evidence="16" id="KW-0030">Aminoacyl-tRNA synthetase</keyword>
<evidence type="ECO:0000256" key="15">
    <source>
        <dbReference type="ARBA" id="ARBA00022917"/>
    </source>
</evidence>
<evidence type="ECO:0000256" key="8">
    <source>
        <dbReference type="ARBA" id="ARBA00022555"/>
    </source>
</evidence>
<feature type="domain" description="TRNA-binding" evidence="20">
    <location>
        <begin position="22"/>
        <end position="143"/>
    </location>
</feature>
<dbReference type="SMART" id="SM00874">
    <property type="entry name" value="B5"/>
    <property type="match status" value="1"/>
</dbReference>
<dbReference type="InterPro" id="IPR002547">
    <property type="entry name" value="tRNA-bd_dom"/>
</dbReference>
<evidence type="ECO:0000259" key="21">
    <source>
        <dbReference type="PROSITE" id="PS51447"/>
    </source>
</evidence>
<dbReference type="Pfam" id="PF03484">
    <property type="entry name" value="B5"/>
    <property type="match status" value="1"/>
</dbReference>
<evidence type="ECO:0000256" key="4">
    <source>
        <dbReference type="ARBA" id="ARBA00011209"/>
    </source>
</evidence>
<keyword evidence="14 19" id="KW-0694">RNA-binding</keyword>
<dbReference type="AlphaFoldDB" id="A0A1F6NZA7"/>
<dbReference type="SUPFAM" id="SSF55681">
    <property type="entry name" value="Class II aaRS and biotin synthetases"/>
    <property type="match status" value="1"/>
</dbReference>
<evidence type="ECO:0000256" key="5">
    <source>
        <dbReference type="ARBA" id="ARBA00012814"/>
    </source>
</evidence>
<dbReference type="SUPFAM" id="SSF50249">
    <property type="entry name" value="Nucleic acid-binding proteins"/>
    <property type="match status" value="1"/>
</dbReference>
<dbReference type="EC" id="6.1.1.20" evidence="5"/>
<dbReference type="Gene3D" id="3.30.930.10">
    <property type="entry name" value="Bira Bifunctional Protein, Domain 2"/>
    <property type="match status" value="1"/>
</dbReference>
<dbReference type="Pfam" id="PF01588">
    <property type="entry name" value="tRNA_bind"/>
    <property type="match status" value="1"/>
</dbReference>
<keyword evidence="15" id="KW-0648">Protein biosynthesis</keyword>
<dbReference type="InterPro" id="IPR041616">
    <property type="entry name" value="PheRS_beta_core"/>
</dbReference>
<keyword evidence="12" id="KW-0067">ATP-binding</keyword>
<organism evidence="23 24">
    <name type="scientific">Candidatus Magasanikbacteria bacterium RIFOXYC2_FULL_40_16</name>
    <dbReference type="NCBI Taxonomy" id="1798703"/>
    <lineage>
        <taxon>Bacteria</taxon>
        <taxon>Candidatus Magasanikiibacteriota</taxon>
    </lineage>
</organism>
<comment type="subunit">
    <text evidence="4">Tetramer of two alpha and two beta subunits.</text>
</comment>
<evidence type="ECO:0000256" key="6">
    <source>
        <dbReference type="ARBA" id="ARBA00017032"/>
    </source>
</evidence>
<evidence type="ECO:0000256" key="10">
    <source>
        <dbReference type="ARBA" id="ARBA00022723"/>
    </source>
</evidence>
<dbReference type="Pfam" id="PF03147">
    <property type="entry name" value="FDX-ACB"/>
    <property type="match status" value="1"/>
</dbReference>
<evidence type="ECO:0000256" key="1">
    <source>
        <dbReference type="ARBA" id="ARBA00001946"/>
    </source>
</evidence>
<evidence type="ECO:0000256" key="13">
    <source>
        <dbReference type="ARBA" id="ARBA00022842"/>
    </source>
</evidence>
<evidence type="ECO:0000256" key="11">
    <source>
        <dbReference type="ARBA" id="ARBA00022741"/>
    </source>
</evidence>
<reference evidence="23 24" key="1">
    <citation type="journal article" date="2016" name="Nat. Commun.">
        <title>Thousands of microbial genomes shed light on interconnected biogeochemical processes in an aquifer system.</title>
        <authorList>
            <person name="Anantharaman K."/>
            <person name="Brown C.T."/>
            <person name="Hug L.A."/>
            <person name="Sharon I."/>
            <person name="Castelle C.J."/>
            <person name="Probst A.J."/>
            <person name="Thomas B.C."/>
            <person name="Singh A."/>
            <person name="Wilkins M.J."/>
            <person name="Karaoz U."/>
            <person name="Brodie E.L."/>
            <person name="Williams K.H."/>
            <person name="Hubbard S.S."/>
            <person name="Banfield J.F."/>
        </authorList>
    </citation>
    <scope>NUCLEOTIDE SEQUENCE [LARGE SCALE GENOMIC DNA]</scope>
</reference>
<feature type="domain" description="B5" evidence="22">
    <location>
        <begin position="405"/>
        <end position="482"/>
    </location>
</feature>
<evidence type="ECO:0000259" key="20">
    <source>
        <dbReference type="PROSITE" id="PS50886"/>
    </source>
</evidence>
<dbReference type="GO" id="GO:0000049">
    <property type="term" value="F:tRNA binding"/>
    <property type="evidence" value="ECO:0007669"/>
    <property type="project" value="UniProtKB-UniRule"/>
</dbReference>
<dbReference type="InterPro" id="IPR036690">
    <property type="entry name" value="Fdx_antiC-bd_sf"/>
</dbReference>
<evidence type="ECO:0000256" key="7">
    <source>
        <dbReference type="ARBA" id="ARBA00022490"/>
    </source>
</evidence>
<dbReference type="InterPro" id="IPR012340">
    <property type="entry name" value="NA-bd_OB-fold"/>
</dbReference>
<dbReference type="SMART" id="SM00873">
    <property type="entry name" value="B3_4"/>
    <property type="match status" value="1"/>
</dbReference>
<feature type="non-terminal residue" evidence="23">
    <location>
        <position position="1"/>
    </location>
</feature>
<evidence type="ECO:0000256" key="17">
    <source>
        <dbReference type="ARBA" id="ARBA00033189"/>
    </source>
</evidence>
<dbReference type="InterPro" id="IPR033714">
    <property type="entry name" value="tRNA_bind_bactPheRS"/>
</dbReference>
<dbReference type="GO" id="GO:0005524">
    <property type="term" value="F:ATP binding"/>
    <property type="evidence" value="ECO:0007669"/>
    <property type="project" value="UniProtKB-KW"/>
</dbReference>
<keyword evidence="10" id="KW-0479">Metal-binding</keyword>
<keyword evidence="7" id="KW-0963">Cytoplasm</keyword>
<evidence type="ECO:0000256" key="18">
    <source>
        <dbReference type="ARBA" id="ARBA00049255"/>
    </source>
</evidence>
<name>A0A1F6NZA7_9BACT</name>
<dbReference type="InterPro" id="IPR009061">
    <property type="entry name" value="DNA-bd_dom_put_sf"/>
</dbReference>
<comment type="subcellular location">
    <subcellularLocation>
        <location evidence="2">Cytoplasm</location>
    </subcellularLocation>
</comment>
<comment type="caution">
    <text evidence="23">The sequence shown here is derived from an EMBL/GenBank/DDBJ whole genome shotgun (WGS) entry which is preliminary data.</text>
</comment>
<dbReference type="Gene3D" id="2.40.50.140">
    <property type="entry name" value="Nucleic acid-binding proteins"/>
    <property type="match status" value="1"/>
</dbReference>
<dbReference type="Gene3D" id="3.30.70.380">
    <property type="entry name" value="Ferrodoxin-fold anticodon-binding domain"/>
    <property type="match status" value="1"/>
</dbReference>